<evidence type="ECO:0000313" key="3">
    <source>
        <dbReference type="WBParaSite" id="Gr19_v10_g9953.t1"/>
    </source>
</evidence>
<evidence type="ECO:0000256" key="1">
    <source>
        <dbReference type="SAM" id="MobiDB-lite"/>
    </source>
</evidence>
<dbReference type="SUPFAM" id="SSF56436">
    <property type="entry name" value="C-type lectin-like"/>
    <property type="match status" value="1"/>
</dbReference>
<reference evidence="3" key="1">
    <citation type="submission" date="2022-11" db="UniProtKB">
        <authorList>
            <consortium name="WormBaseParasite"/>
        </authorList>
    </citation>
    <scope>IDENTIFICATION</scope>
</reference>
<evidence type="ECO:0000313" key="2">
    <source>
        <dbReference type="Proteomes" id="UP000887572"/>
    </source>
</evidence>
<protein>
    <submittedName>
        <fullName evidence="3">Uncharacterized protein</fullName>
    </submittedName>
</protein>
<proteinExistence type="predicted"/>
<feature type="region of interest" description="Disordered" evidence="1">
    <location>
        <begin position="129"/>
        <end position="160"/>
    </location>
</feature>
<dbReference type="WBParaSite" id="Gr19_v10_g9953.t1">
    <property type="protein sequence ID" value="Gr19_v10_g9953.t1"/>
    <property type="gene ID" value="Gr19_v10_g9953"/>
</dbReference>
<dbReference type="InterPro" id="IPR016187">
    <property type="entry name" value="CTDL_fold"/>
</dbReference>
<sequence>MKERRRWGQTATEEHSSELNKLKEMVLQLDKLFTHRFDQLSKRVEWVDANQRNLMKDMNVLETNEHKRIRLFAKAKKDWTETKNLYNKMNGGSLLEIKSKEEKRRISELLKGTDHAIWWIGVQTTPSPQRLPYEYNGQSREGNVNGLERSQENENARPYP</sequence>
<dbReference type="AlphaFoldDB" id="A0A914IHI9"/>
<organism evidence="2 3">
    <name type="scientific">Globodera rostochiensis</name>
    <name type="common">Golden nematode worm</name>
    <name type="synonym">Heterodera rostochiensis</name>
    <dbReference type="NCBI Taxonomy" id="31243"/>
    <lineage>
        <taxon>Eukaryota</taxon>
        <taxon>Metazoa</taxon>
        <taxon>Ecdysozoa</taxon>
        <taxon>Nematoda</taxon>
        <taxon>Chromadorea</taxon>
        <taxon>Rhabditida</taxon>
        <taxon>Tylenchina</taxon>
        <taxon>Tylenchomorpha</taxon>
        <taxon>Tylenchoidea</taxon>
        <taxon>Heteroderidae</taxon>
        <taxon>Heteroderinae</taxon>
        <taxon>Globodera</taxon>
    </lineage>
</organism>
<dbReference type="Proteomes" id="UP000887572">
    <property type="component" value="Unplaced"/>
</dbReference>
<keyword evidence="2" id="KW-1185">Reference proteome</keyword>
<dbReference type="CDD" id="cd00037">
    <property type="entry name" value="CLECT"/>
    <property type="match status" value="1"/>
</dbReference>
<name>A0A914IHI9_GLORO</name>
<feature type="compositionally biased region" description="Basic and acidic residues" evidence="1">
    <location>
        <begin position="149"/>
        <end position="160"/>
    </location>
</feature>
<dbReference type="Gene3D" id="3.10.100.10">
    <property type="entry name" value="Mannose-Binding Protein A, subunit A"/>
    <property type="match status" value="1"/>
</dbReference>
<dbReference type="InterPro" id="IPR016186">
    <property type="entry name" value="C-type_lectin-like/link_sf"/>
</dbReference>
<accession>A0A914IHI9</accession>